<reference evidence="2 3" key="1">
    <citation type="submission" date="2014-12" db="EMBL/GenBank/DDBJ databases">
        <title>Comparative genomics of the lactic acid bacteria isolated from the honey bee gut.</title>
        <authorList>
            <person name="Ellegaard K.M."/>
            <person name="Tamarit D."/>
            <person name="Javelind E."/>
            <person name="Olofsson T."/>
            <person name="Andersson S.G."/>
            <person name="Vasquez A."/>
        </authorList>
    </citation>
    <scope>NUCLEOTIDE SEQUENCE [LARGE SCALE GENOMIC DNA]</scope>
    <source>
        <strain evidence="2 3">Hon2</strain>
    </source>
</reference>
<dbReference type="HOGENOM" id="CLU_157894_1_0_9"/>
<gene>
    <name evidence="2" type="ORF">JG29_16040</name>
</gene>
<comment type="caution">
    <text evidence="2">The sequence shown here is derived from an EMBL/GenBank/DDBJ whole genome shotgun (WGS) entry which is preliminary data.</text>
</comment>
<dbReference type="STRING" id="1218508.JG29_16040"/>
<dbReference type="RefSeq" id="WP_045923511.1">
    <property type="nucleotide sequence ID" value="NZ_JAAEEA010000006.1"/>
</dbReference>
<name>A0A0F4KQ10_9LACO</name>
<dbReference type="Pfam" id="PF17363">
    <property type="entry name" value="DUF5388"/>
    <property type="match status" value="1"/>
</dbReference>
<evidence type="ECO:0000256" key="1">
    <source>
        <dbReference type="SAM" id="MobiDB-lite"/>
    </source>
</evidence>
<dbReference type="AlphaFoldDB" id="A0A0F4KQ10"/>
<dbReference type="OrthoDB" id="2293683at2"/>
<proteinExistence type="predicted"/>
<dbReference type="Proteomes" id="UP000033695">
    <property type="component" value="Unassembled WGS sequence"/>
</dbReference>
<sequence>MGMLNHESKQPKQKLERGTKIEIKNQVDRAQVLDDDTANKTVTIPINIRVDNHIRNQISALLNLGLGKSQKDFVKNAVNHTIEELSESDRARFNKMFDILEEKDQMKYSKK</sequence>
<keyword evidence="3" id="KW-1185">Reference proteome</keyword>
<evidence type="ECO:0000313" key="3">
    <source>
        <dbReference type="Proteomes" id="UP000033695"/>
    </source>
</evidence>
<evidence type="ECO:0000313" key="2">
    <source>
        <dbReference type="EMBL" id="KJY48089.1"/>
    </source>
</evidence>
<protein>
    <submittedName>
        <fullName evidence="2">Uncharacterized protein</fullName>
    </submittedName>
</protein>
<feature type="region of interest" description="Disordered" evidence="1">
    <location>
        <begin position="1"/>
        <end position="20"/>
    </location>
</feature>
<organism evidence="2 3">
    <name type="scientific">Bombilactobacillus mellis</name>
    <dbReference type="NCBI Taxonomy" id="1218508"/>
    <lineage>
        <taxon>Bacteria</taxon>
        <taxon>Bacillati</taxon>
        <taxon>Bacillota</taxon>
        <taxon>Bacilli</taxon>
        <taxon>Lactobacillales</taxon>
        <taxon>Lactobacillaceae</taxon>
        <taxon>Bombilactobacillus</taxon>
    </lineage>
</organism>
<dbReference type="EMBL" id="JXBZ01000015">
    <property type="protein sequence ID" value="KJY48089.1"/>
    <property type="molecule type" value="Genomic_DNA"/>
</dbReference>
<accession>A0A0F4KQ10</accession>
<dbReference type="PATRIC" id="fig|1218508.4.peg.1650"/>
<dbReference type="InterPro" id="IPR035528">
    <property type="entry name" value="DUF5388"/>
</dbReference>